<evidence type="ECO:0000313" key="3">
    <source>
        <dbReference type="Proteomes" id="UP000032680"/>
    </source>
</evidence>
<evidence type="ECO:0008006" key="4">
    <source>
        <dbReference type="Google" id="ProtNLM"/>
    </source>
</evidence>
<name>A0A0D6P2G3_9PROT</name>
<dbReference type="GO" id="GO:0020037">
    <property type="term" value="F:heme binding"/>
    <property type="evidence" value="ECO:0007669"/>
    <property type="project" value="InterPro"/>
</dbReference>
<dbReference type="SUPFAM" id="SSF46626">
    <property type="entry name" value="Cytochrome c"/>
    <property type="match status" value="1"/>
</dbReference>
<keyword evidence="3" id="KW-1185">Reference proteome</keyword>
<evidence type="ECO:0000256" key="1">
    <source>
        <dbReference type="SAM" id="SignalP"/>
    </source>
</evidence>
<keyword evidence="1" id="KW-0732">Signal</keyword>
<dbReference type="AlphaFoldDB" id="A0A0D6P2G3"/>
<evidence type="ECO:0000313" key="2">
    <source>
        <dbReference type="EMBL" id="GAN75950.1"/>
    </source>
</evidence>
<dbReference type="Gene3D" id="1.10.760.10">
    <property type="entry name" value="Cytochrome c-like domain"/>
    <property type="match status" value="1"/>
</dbReference>
<dbReference type="OrthoDB" id="9789237at2"/>
<dbReference type="InterPro" id="IPR036909">
    <property type="entry name" value="Cyt_c-like_dom_sf"/>
</dbReference>
<protein>
    <recommendedName>
        <fullName evidence="4">Sulfite:cytochrome c oxidoreductase subunit B</fullName>
    </recommendedName>
</protein>
<reference evidence="2 3" key="1">
    <citation type="submission" date="2012-11" db="EMBL/GenBank/DDBJ databases">
        <title>Whole genome sequence of Acidisphaera rubrifaciens HS-AP3.</title>
        <authorList>
            <person name="Azuma Y."/>
            <person name="Higashiura N."/>
            <person name="Hirakawa H."/>
            <person name="Matsushita K."/>
        </authorList>
    </citation>
    <scope>NUCLEOTIDE SEQUENCE [LARGE SCALE GENOMIC DNA]</scope>
    <source>
        <strain evidence="2 3">HS-AP3</strain>
    </source>
</reference>
<sequence length="117" mass="12246">MIRMLALPLLLAVPAVAWAADPQPFPPLSVTLPQSDSLYPGGASADAINNNCLACHSVEMVQMQPPLGRAGWTAEVAKMRGTYHAPVDDADVPAIIAYLVARDAAAQPPTSSPTQSK</sequence>
<feature type="signal peptide" evidence="1">
    <location>
        <begin position="1"/>
        <end position="19"/>
    </location>
</feature>
<gene>
    <name evidence="2" type="ORF">Asru_0030_02</name>
</gene>
<feature type="chain" id="PRO_5002309696" description="Sulfite:cytochrome c oxidoreductase subunit B" evidence="1">
    <location>
        <begin position="20"/>
        <end position="117"/>
    </location>
</feature>
<comment type="caution">
    <text evidence="2">The sequence shown here is derived from an EMBL/GenBank/DDBJ whole genome shotgun (WGS) entry which is preliminary data.</text>
</comment>
<dbReference type="GO" id="GO:0009055">
    <property type="term" value="F:electron transfer activity"/>
    <property type="evidence" value="ECO:0007669"/>
    <property type="project" value="InterPro"/>
</dbReference>
<dbReference type="RefSeq" id="WP_048859708.1">
    <property type="nucleotide sequence ID" value="NZ_BANB01000030.1"/>
</dbReference>
<dbReference type="EMBL" id="BANB01000030">
    <property type="protein sequence ID" value="GAN75950.1"/>
    <property type="molecule type" value="Genomic_DNA"/>
</dbReference>
<dbReference type="Proteomes" id="UP000032680">
    <property type="component" value="Unassembled WGS sequence"/>
</dbReference>
<accession>A0A0D6P2G3</accession>
<proteinExistence type="predicted"/>
<organism evidence="2 3">
    <name type="scientific">Acidisphaera rubrifaciens HS-AP3</name>
    <dbReference type="NCBI Taxonomy" id="1231350"/>
    <lineage>
        <taxon>Bacteria</taxon>
        <taxon>Pseudomonadati</taxon>
        <taxon>Pseudomonadota</taxon>
        <taxon>Alphaproteobacteria</taxon>
        <taxon>Acetobacterales</taxon>
        <taxon>Acetobacteraceae</taxon>
        <taxon>Acidisphaera</taxon>
    </lineage>
</organism>